<evidence type="ECO:0000259" key="1">
    <source>
        <dbReference type="Pfam" id="PF13930"/>
    </source>
</evidence>
<comment type="caution">
    <text evidence="2">The sequence shown here is derived from an EMBL/GenBank/DDBJ whole genome shotgun (WGS) entry which is preliminary data.</text>
</comment>
<dbReference type="AlphaFoldDB" id="A0A1V4SEA5"/>
<name>A0A1V4SEA5_RUMHU</name>
<reference evidence="2 3" key="1">
    <citation type="submission" date="2017-03" db="EMBL/GenBank/DDBJ databases">
        <title>Genome sequence of Clostridium hungatei DSM 14427.</title>
        <authorList>
            <person name="Poehlein A."/>
            <person name="Daniel R."/>
        </authorList>
    </citation>
    <scope>NUCLEOTIDE SEQUENCE [LARGE SCALE GENOMIC DNA]</scope>
    <source>
        <strain evidence="2 3">DSM 14427</strain>
    </source>
</reference>
<keyword evidence="2" id="KW-0378">Hydrolase</keyword>
<gene>
    <name evidence="2" type="primary">yeeF</name>
    <name evidence="2" type="ORF">CLHUN_42960</name>
</gene>
<dbReference type="Proteomes" id="UP000191554">
    <property type="component" value="Unassembled WGS sequence"/>
</dbReference>
<evidence type="ECO:0000313" key="3">
    <source>
        <dbReference type="Proteomes" id="UP000191554"/>
    </source>
</evidence>
<accession>A0A1V4SEA5</accession>
<dbReference type="OrthoDB" id="7182479at2"/>
<keyword evidence="3" id="KW-1185">Reference proteome</keyword>
<feature type="domain" description="Type VII secretion system protein EssD-like" evidence="1">
    <location>
        <begin position="37"/>
        <end position="161"/>
    </location>
</feature>
<dbReference type="EC" id="3.1.-.-" evidence="2"/>
<protein>
    <submittedName>
        <fullName evidence="2">Putative ribonuclease YeeF</fullName>
        <ecNumber evidence="2">3.1.-.-</ecNumber>
    </submittedName>
</protein>
<sequence length="175" mass="19441">MASTIQAVTAGVGEAKPLVGEGEQFTNGRKNKLKPDIRYQTGEFKYFYETDGKGRIIKFKADNLQLTIREERLPHSKNTPGKIKGKDHAGHLAGDRFGGSPKLDNLVSQLSEVNLSEYKKLENQWEAAIKDGLEVTVIIDIVYEGGGLRPLKFLIMYTIDGDATSVSITNNRRED</sequence>
<proteinExistence type="predicted"/>
<dbReference type="InterPro" id="IPR044927">
    <property type="entry name" value="Endonuclea_NS_2"/>
</dbReference>
<dbReference type="Gene3D" id="3.40.570.10">
    <property type="entry name" value="Extracellular Endonuclease, subunit A"/>
    <property type="match status" value="1"/>
</dbReference>
<dbReference type="InterPro" id="IPR044929">
    <property type="entry name" value="DNA/RNA_non-sp_Endonuclease_sf"/>
</dbReference>
<dbReference type="GO" id="GO:0016787">
    <property type="term" value="F:hydrolase activity"/>
    <property type="evidence" value="ECO:0007669"/>
    <property type="project" value="UniProtKB-KW"/>
</dbReference>
<dbReference type="Pfam" id="PF13930">
    <property type="entry name" value="Endonuclea_NS_2"/>
    <property type="match status" value="1"/>
</dbReference>
<dbReference type="EMBL" id="MZGX01000066">
    <property type="protein sequence ID" value="OPX41836.1"/>
    <property type="molecule type" value="Genomic_DNA"/>
</dbReference>
<organism evidence="2 3">
    <name type="scientific">Ruminiclostridium hungatei</name>
    <name type="common">Clostridium hungatei</name>
    <dbReference type="NCBI Taxonomy" id="48256"/>
    <lineage>
        <taxon>Bacteria</taxon>
        <taxon>Bacillati</taxon>
        <taxon>Bacillota</taxon>
        <taxon>Clostridia</taxon>
        <taxon>Eubacteriales</taxon>
        <taxon>Oscillospiraceae</taxon>
        <taxon>Ruminiclostridium</taxon>
    </lineage>
</organism>
<evidence type="ECO:0000313" key="2">
    <source>
        <dbReference type="EMBL" id="OPX41836.1"/>
    </source>
</evidence>